<evidence type="ECO:0008006" key="4">
    <source>
        <dbReference type="Google" id="ProtNLM"/>
    </source>
</evidence>
<gene>
    <name evidence="2" type="ORF">KK083_20645</name>
</gene>
<feature type="chain" id="PRO_5042836509" description="Type IX secretion system membrane protein PorP/SprF" evidence="1">
    <location>
        <begin position="23"/>
        <end position="275"/>
    </location>
</feature>
<keyword evidence="1" id="KW-0732">Signal</keyword>
<proteinExistence type="predicted"/>
<evidence type="ECO:0000313" key="2">
    <source>
        <dbReference type="EMBL" id="MBT1699318.1"/>
    </source>
</evidence>
<organism evidence="2 3">
    <name type="scientific">Chryseosolibacter histidini</name>
    <dbReference type="NCBI Taxonomy" id="2782349"/>
    <lineage>
        <taxon>Bacteria</taxon>
        <taxon>Pseudomonadati</taxon>
        <taxon>Bacteroidota</taxon>
        <taxon>Cytophagia</taxon>
        <taxon>Cytophagales</taxon>
        <taxon>Chryseotaleaceae</taxon>
        <taxon>Chryseosolibacter</taxon>
    </lineage>
</organism>
<reference evidence="2 3" key="1">
    <citation type="submission" date="2021-05" db="EMBL/GenBank/DDBJ databases">
        <title>A Polyphasic approach of four new species of the genus Ohtaekwangia: Ohtaekwangia histidinii sp. nov., Ohtaekwangia cretensis sp. nov., Ohtaekwangia indiensis sp. nov., Ohtaekwangia reichenbachii sp. nov. from diverse environment.</title>
        <authorList>
            <person name="Octaviana S."/>
        </authorList>
    </citation>
    <scope>NUCLEOTIDE SEQUENCE [LARGE SCALE GENOMIC DNA]</scope>
    <source>
        <strain evidence="2 3">PWU4</strain>
    </source>
</reference>
<dbReference type="Gene3D" id="2.40.160.60">
    <property type="entry name" value="Outer membrane protein transport protein (OMPP1/FadL/TodX)"/>
    <property type="match status" value="1"/>
</dbReference>
<feature type="signal peptide" evidence="1">
    <location>
        <begin position="1"/>
        <end position="22"/>
    </location>
</feature>
<sequence length="275" mass="29689">MTHLRYTSVIVLLILSSNSSNAQSASCLMGARSMSMGYASACLKDEWSVFNNVAGLAKVENLATAFTYQAFPNFSPFNRMAAAVAIPVPMGVSAIGAYRFGDDLYNEQMLSAGFANTMGLASLGIRLNYIQYHAEGFGTTRAVSVNAGGIVNITPSFSIGAHLININQPHLTRSGGETLPAVMMLGFGAEVSDHLFIAGEIEKDLLYPLTLKTGLEYQVHKKLALRTGINLQPNAAFFGFGCKAKKMVLDYSLQWSMNTGTNHQAGVSYRFKSKK</sequence>
<evidence type="ECO:0000313" key="3">
    <source>
        <dbReference type="Proteomes" id="UP001319200"/>
    </source>
</evidence>
<evidence type="ECO:0000256" key="1">
    <source>
        <dbReference type="SAM" id="SignalP"/>
    </source>
</evidence>
<dbReference type="AlphaFoldDB" id="A0AAP2DN07"/>
<dbReference type="EMBL" id="JAHESF010000024">
    <property type="protein sequence ID" value="MBT1699318.1"/>
    <property type="molecule type" value="Genomic_DNA"/>
</dbReference>
<comment type="caution">
    <text evidence="2">The sequence shown here is derived from an EMBL/GenBank/DDBJ whole genome shotgun (WGS) entry which is preliminary data.</text>
</comment>
<dbReference type="Proteomes" id="UP001319200">
    <property type="component" value="Unassembled WGS sequence"/>
</dbReference>
<keyword evidence="3" id="KW-1185">Reference proteome</keyword>
<accession>A0AAP2DN07</accession>
<protein>
    <recommendedName>
        <fullName evidence="4">Type IX secretion system membrane protein PorP/SprF</fullName>
    </recommendedName>
</protein>
<dbReference type="RefSeq" id="WP_254167173.1">
    <property type="nucleotide sequence ID" value="NZ_JAHESF010000024.1"/>
</dbReference>
<name>A0AAP2DN07_9BACT</name>